<keyword evidence="9" id="KW-0479">Metal-binding</keyword>
<feature type="domain" description="Protein kinase" evidence="22">
    <location>
        <begin position="18"/>
        <end position="271"/>
    </location>
</feature>
<comment type="cofactor">
    <cofactor evidence="1">
        <name>Mg(2+)</name>
        <dbReference type="ChEBI" id="CHEBI:18420"/>
    </cofactor>
</comment>
<evidence type="ECO:0000256" key="14">
    <source>
        <dbReference type="ARBA" id="ARBA00023242"/>
    </source>
</evidence>
<dbReference type="EMBL" id="UYJE01006283">
    <property type="protein sequence ID" value="VDI44644.1"/>
    <property type="molecule type" value="Genomic_DNA"/>
</dbReference>
<feature type="compositionally biased region" description="Polar residues" evidence="21">
    <location>
        <begin position="638"/>
        <end position="649"/>
    </location>
</feature>
<feature type="compositionally biased region" description="Acidic residues" evidence="21">
    <location>
        <begin position="496"/>
        <end position="505"/>
    </location>
</feature>
<dbReference type="CDD" id="cd14339">
    <property type="entry name" value="UBA_SNRK"/>
    <property type="match status" value="1"/>
</dbReference>
<feature type="binding site" evidence="20">
    <location>
        <position position="47"/>
    </location>
    <ligand>
        <name>ATP</name>
        <dbReference type="ChEBI" id="CHEBI:30616"/>
    </ligand>
</feature>
<keyword evidence="6" id="KW-0723">Serine/threonine-protein kinase</keyword>
<keyword evidence="12 20" id="KW-0067">ATP-binding</keyword>
<dbReference type="FunFam" id="1.10.510.10:FF:000166">
    <property type="entry name" value="SNF-related serine/threonine-protein kinase"/>
    <property type="match status" value="1"/>
</dbReference>
<comment type="function">
    <text evidence="17">May play a role in hematopoietic cell proliferation or differentiation. Potential mediator of neuronal apoptosis.</text>
</comment>
<feature type="compositionally biased region" description="Basic and acidic residues" evidence="21">
    <location>
        <begin position="375"/>
        <end position="386"/>
    </location>
</feature>
<feature type="compositionally biased region" description="Basic and acidic residues" evidence="21">
    <location>
        <begin position="1289"/>
        <end position="1321"/>
    </location>
</feature>
<organism evidence="23 24">
    <name type="scientific">Mytilus galloprovincialis</name>
    <name type="common">Mediterranean mussel</name>
    <dbReference type="NCBI Taxonomy" id="29158"/>
    <lineage>
        <taxon>Eukaryota</taxon>
        <taxon>Metazoa</taxon>
        <taxon>Spiralia</taxon>
        <taxon>Lophotrochozoa</taxon>
        <taxon>Mollusca</taxon>
        <taxon>Bivalvia</taxon>
        <taxon>Autobranchia</taxon>
        <taxon>Pteriomorphia</taxon>
        <taxon>Mytilida</taxon>
        <taxon>Mytiloidea</taxon>
        <taxon>Mytilidae</taxon>
        <taxon>Mytilinae</taxon>
        <taxon>Mytilus</taxon>
    </lineage>
</organism>
<feature type="region of interest" description="Disordered" evidence="21">
    <location>
        <begin position="344"/>
        <end position="416"/>
    </location>
</feature>
<dbReference type="GO" id="GO:0004674">
    <property type="term" value="F:protein serine/threonine kinase activity"/>
    <property type="evidence" value="ECO:0007669"/>
    <property type="project" value="UniProtKB-KW"/>
</dbReference>
<evidence type="ECO:0000256" key="11">
    <source>
        <dbReference type="ARBA" id="ARBA00022777"/>
    </source>
</evidence>
<keyword evidence="14" id="KW-0539">Nucleus</keyword>
<keyword evidence="13" id="KW-0460">Magnesium</keyword>
<keyword evidence="7" id="KW-0597">Phosphoprotein</keyword>
<keyword evidence="5" id="KW-0488">Methylation</keyword>
<dbReference type="Pfam" id="PF10474">
    <property type="entry name" value="Syndetin_C"/>
    <property type="match status" value="1"/>
</dbReference>
<evidence type="ECO:0000313" key="24">
    <source>
        <dbReference type="Proteomes" id="UP000596742"/>
    </source>
</evidence>
<dbReference type="PANTHER" id="PTHR13258:SF0">
    <property type="entry name" value="SYNDETIN"/>
    <property type="match status" value="1"/>
</dbReference>
<evidence type="ECO:0000256" key="19">
    <source>
        <dbReference type="ARBA" id="ARBA00077142"/>
    </source>
</evidence>
<keyword evidence="24" id="KW-1185">Reference proteome</keyword>
<dbReference type="GO" id="GO:0042147">
    <property type="term" value="P:retrograde transport, endosome to Golgi"/>
    <property type="evidence" value="ECO:0007669"/>
    <property type="project" value="InterPro"/>
</dbReference>
<dbReference type="Gene3D" id="1.10.510.10">
    <property type="entry name" value="Transferase(Phosphotransferase) domain 1"/>
    <property type="match status" value="1"/>
</dbReference>
<dbReference type="Proteomes" id="UP000596742">
    <property type="component" value="Unassembled WGS sequence"/>
</dbReference>
<protein>
    <recommendedName>
        <fullName evidence="18">SNF-related serine/threonine-protein kinase</fullName>
        <ecNumber evidence="4">2.7.11.1</ecNumber>
    </recommendedName>
    <alternativeName>
        <fullName evidence="19">SNF1-related kinase</fullName>
    </alternativeName>
</protein>
<dbReference type="PANTHER" id="PTHR13258">
    <property type="entry name" value="SYNDETIN"/>
    <property type="match status" value="1"/>
</dbReference>
<evidence type="ECO:0000256" key="10">
    <source>
        <dbReference type="ARBA" id="ARBA00022741"/>
    </source>
</evidence>
<evidence type="ECO:0000256" key="2">
    <source>
        <dbReference type="ARBA" id="ARBA00004123"/>
    </source>
</evidence>
<feature type="non-terminal residue" evidence="23">
    <location>
        <position position="1"/>
    </location>
</feature>
<dbReference type="SUPFAM" id="SSF56112">
    <property type="entry name" value="Protein kinase-like (PK-like)"/>
    <property type="match status" value="1"/>
</dbReference>
<keyword evidence="10 20" id="KW-0547">Nucleotide-binding</keyword>
<dbReference type="GO" id="GO:1990745">
    <property type="term" value="C:EARP complex"/>
    <property type="evidence" value="ECO:0007669"/>
    <property type="project" value="InterPro"/>
</dbReference>
<evidence type="ECO:0000256" key="17">
    <source>
        <dbReference type="ARBA" id="ARBA00054738"/>
    </source>
</evidence>
<dbReference type="EC" id="2.7.11.1" evidence="4"/>
<dbReference type="InterPro" id="IPR019514">
    <property type="entry name" value="Syndetin_C"/>
</dbReference>
<feature type="compositionally biased region" description="Gly residues" evidence="21">
    <location>
        <begin position="586"/>
        <end position="603"/>
    </location>
</feature>
<evidence type="ECO:0000256" key="4">
    <source>
        <dbReference type="ARBA" id="ARBA00012513"/>
    </source>
</evidence>
<evidence type="ECO:0000256" key="16">
    <source>
        <dbReference type="ARBA" id="ARBA00048679"/>
    </source>
</evidence>
<dbReference type="GO" id="GO:0000149">
    <property type="term" value="F:SNARE binding"/>
    <property type="evidence" value="ECO:0007669"/>
    <property type="project" value="TreeGrafter"/>
</dbReference>
<comment type="catalytic activity">
    <reaction evidence="16">
        <text>L-seryl-[protein] + ATP = O-phospho-L-seryl-[protein] + ADP + H(+)</text>
        <dbReference type="Rhea" id="RHEA:17989"/>
        <dbReference type="Rhea" id="RHEA-COMP:9863"/>
        <dbReference type="Rhea" id="RHEA-COMP:11604"/>
        <dbReference type="ChEBI" id="CHEBI:15378"/>
        <dbReference type="ChEBI" id="CHEBI:29999"/>
        <dbReference type="ChEBI" id="CHEBI:30616"/>
        <dbReference type="ChEBI" id="CHEBI:83421"/>
        <dbReference type="ChEBI" id="CHEBI:456216"/>
        <dbReference type="EC" id="2.7.11.1"/>
    </reaction>
</comment>
<dbReference type="InterPro" id="IPR040047">
    <property type="entry name" value="VPS50"/>
</dbReference>
<feature type="compositionally biased region" description="Basic and acidic residues" evidence="21">
    <location>
        <begin position="604"/>
        <end position="621"/>
    </location>
</feature>
<dbReference type="GO" id="GO:0032456">
    <property type="term" value="P:endocytic recycling"/>
    <property type="evidence" value="ECO:0007669"/>
    <property type="project" value="InterPro"/>
</dbReference>
<sequence length="1342" mass="154185">MAQRKSKGTLDGKIAGLYDLDKTIGKGHFAVVKLARHVFTGERVAVKVIDKTKLDEISKSHLFQEVRCMKLVQHPNVVRLYEVIDTQTKLYLILELGDGGDLYDYIMKHEQGLGEDSARKYFRQIVEAISYCHKLHVVHRDLKPENVVFFEKQGIVKLTDFGFSNMFKPSEKLETACGSLAYSAPEILLGDSYDPPAVDVWSLGVILFMLCCGEPPFQEANDSETLTMILDCKYKMPVHVSQECKDLVSIMLKREPSERASLEEILCHDWLHMQMEDMPPPALPLISREHLTEEDHNYLVEKMVEGEIGTKEEILKSIEKDEYSHITATYYLLAERKLKQHRQELQNSLSQIRKHSAPSGGKPHLEPLALSPRIQTKDNDQKEEPSMPKISIVQSLVSPPGTHPSPGQSMSFTPDRDRLLPRKYSLIQEESEDYDDDDMEVEEVDIHHARSAENLLDDSSYRPEVLSPVGYENMNLKRPLISVASSPQLLKQICEENESDEEDDFVPSKIHSPRMKNRSRCASPEMIRKYEQRRRKGAGSRGHSCSSSDASDTDDTEGRSRKDKLKHKFMHRRRDSSDHSSDTDGGPSGPGGGNLGGGSGFDGGHGRPPKERKDRDHKDDGGGSGKGSGSKDNKSGKTRQQNHLVNNDLNGRIINGRTSELSISSAISNLSVGSKNSLKYIVEKNESVSLDMKNVTQDSFTPCLIDLCKALWEVMKSYFKTMQWHEQNDINVQDKDEIEEGTEEIAFNKKYIKQKLDHGLTRIWMDVQQKVKLFVLGTDLSHFKLEEFIRVLDIIHRMIEIGEEFCGSKSDGLQDSLKQQSLNYFKNHHRYRMDELRMFLENEGWELCPVKTNFTYSRLLEFKFMKHWNKSPELSPRGDSSLTTDNKVVYFKDFTDGATPFDVHPEDDENEDVFSYSFDSEGNDSDSDSDIPDELKQDYIDEITGEARSHRQYKRRISHNRSRKNVPIVTNTTINLLRVIGKYMKMITVLKPIAFDVIYCISQLFDYYLYTVYSFFGSHDSVRNERAINQRLHLTLQRIHSNVIAEEVTPGAPPVDSEENQDRVPQPHLSPVVDLTAADKLFGLSERVVAAESLVFLANQFEQLQPHFETMIPTNKKAFLQQFYSQTISIAAELRKPVYWAVSVHAIDYNGVINLMANVRWDIKDIMSQHNAYVDDILKKFENLNRKLSDISRRLPIPRVVYTSVWEHCVRLTNRILVEGYSNAKKCSNEGRAFMQLDFQQLLSNLEKMIDLRPIPEKEFVEGYIKAYYLPESQFDSWLLDHKKITRSQDHKKITRSQEDHKKKITDHKITRRSQDHKITRSQDPQEEQSKKKKSQQESRRQ</sequence>
<dbReference type="GO" id="GO:0005829">
    <property type="term" value="C:cytosol"/>
    <property type="evidence" value="ECO:0007669"/>
    <property type="project" value="GOC"/>
</dbReference>
<evidence type="ECO:0000256" key="7">
    <source>
        <dbReference type="ARBA" id="ARBA00022553"/>
    </source>
</evidence>
<accession>A0A8B6F7H3</accession>
<evidence type="ECO:0000313" key="23">
    <source>
        <dbReference type="EMBL" id="VDI44644.1"/>
    </source>
</evidence>
<reference evidence="23" key="1">
    <citation type="submission" date="2018-11" db="EMBL/GenBank/DDBJ databases">
        <authorList>
            <person name="Alioto T."/>
            <person name="Alioto T."/>
        </authorList>
    </citation>
    <scope>NUCLEOTIDE SEQUENCE</scope>
</reference>
<dbReference type="InterPro" id="IPR011009">
    <property type="entry name" value="Kinase-like_dom_sf"/>
</dbReference>
<dbReference type="PROSITE" id="PS50011">
    <property type="entry name" value="PROTEIN_KINASE_DOM"/>
    <property type="match status" value="1"/>
</dbReference>
<dbReference type="GO" id="GO:0005524">
    <property type="term" value="F:ATP binding"/>
    <property type="evidence" value="ECO:0007669"/>
    <property type="project" value="UniProtKB-UniRule"/>
</dbReference>
<comment type="subcellular location">
    <subcellularLocation>
        <location evidence="2">Nucleus</location>
    </subcellularLocation>
</comment>
<comment type="catalytic activity">
    <reaction evidence="15">
        <text>L-threonyl-[protein] + ATP = O-phospho-L-threonyl-[protein] + ADP + H(+)</text>
        <dbReference type="Rhea" id="RHEA:46608"/>
        <dbReference type="Rhea" id="RHEA-COMP:11060"/>
        <dbReference type="Rhea" id="RHEA-COMP:11605"/>
        <dbReference type="ChEBI" id="CHEBI:15378"/>
        <dbReference type="ChEBI" id="CHEBI:30013"/>
        <dbReference type="ChEBI" id="CHEBI:30616"/>
        <dbReference type="ChEBI" id="CHEBI:61977"/>
        <dbReference type="ChEBI" id="CHEBI:456216"/>
        <dbReference type="EC" id="2.7.11.1"/>
    </reaction>
</comment>
<dbReference type="InterPro" id="IPR017441">
    <property type="entry name" value="Protein_kinase_ATP_BS"/>
</dbReference>
<dbReference type="PROSITE" id="PS00107">
    <property type="entry name" value="PROTEIN_KINASE_ATP"/>
    <property type="match status" value="1"/>
</dbReference>
<proteinExistence type="inferred from homology"/>
<evidence type="ECO:0000256" key="5">
    <source>
        <dbReference type="ARBA" id="ARBA00022481"/>
    </source>
</evidence>
<evidence type="ECO:0000256" key="9">
    <source>
        <dbReference type="ARBA" id="ARBA00022723"/>
    </source>
</evidence>
<feature type="region of interest" description="Disordered" evidence="21">
    <location>
        <begin position="1289"/>
        <end position="1342"/>
    </location>
</feature>
<evidence type="ECO:0000256" key="15">
    <source>
        <dbReference type="ARBA" id="ARBA00047899"/>
    </source>
</evidence>
<feature type="compositionally biased region" description="Basic residues" evidence="21">
    <location>
        <begin position="561"/>
        <end position="574"/>
    </location>
</feature>
<dbReference type="Pfam" id="PF00069">
    <property type="entry name" value="Pkinase"/>
    <property type="match status" value="1"/>
</dbReference>
<dbReference type="PROSITE" id="PS00108">
    <property type="entry name" value="PROTEIN_KINASE_ST"/>
    <property type="match status" value="1"/>
</dbReference>
<dbReference type="GO" id="GO:0005634">
    <property type="term" value="C:nucleus"/>
    <property type="evidence" value="ECO:0007669"/>
    <property type="project" value="UniProtKB-SubCell"/>
</dbReference>
<gene>
    <name evidence="23" type="ORF">MGAL_10B067698</name>
</gene>
<dbReference type="OrthoDB" id="193931at2759"/>
<comment type="caution">
    <text evidence="23">The sequence shown here is derived from an EMBL/GenBank/DDBJ whole genome shotgun (WGS) entry which is preliminary data.</text>
</comment>
<dbReference type="SMART" id="SM00220">
    <property type="entry name" value="S_TKc"/>
    <property type="match status" value="1"/>
</dbReference>
<evidence type="ECO:0000256" key="21">
    <source>
        <dbReference type="SAM" id="MobiDB-lite"/>
    </source>
</evidence>
<dbReference type="CDD" id="cd14074">
    <property type="entry name" value="STKc_SNRK"/>
    <property type="match status" value="1"/>
</dbReference>
<evidence type="ECO:0000256" key="6">
    <source>
        <dbReference type="ARBA" id="ARBA00022527"/>
    </source>
</evidence>
<dbReference type="GO" id="GO:0046872">
    <property type="term" value="F:metal ion binding"/>
    <property type="evidence" value="ECO:0007669"/>
    <property type="project" value="UniProtKB-KW"/>
</dbReference>
<keyword evidence="11" id="KW-0418">Kinase</keyword>
<evidence type="ECO:0000256" key="3">
    <source>
        <dbReference type="ARBA" id="ARBA00006692"/>
    </source>
</evidence>
<dbReference type="FunFam" id="3.30.200.20:FF:000003">
    <property type="entry name" value="Non-specific serine/threonine protein kinase"/>
    <property type="match status" value="1"/>
</dbReference>
<feature type="region of interest" description="Disordered" evidence="21">
    <location>
        <begin position="496"/>
        <end position="649"/>
    </location>
</feature>
<dbReference type="InterPro" id="IPR008271">
    <property type="entry name" value="Ser/Thr_kinase_AS"/>
</dbReference>
<evidence type="ECO:0000256" key="13">
    <source>
        <dbReference type="ARBA" id="ARBA00022842"/>
    </source>
</evidence>
<evidence type="ECO:0000256" key="8">
    <source>
        <dbReference type="ARBA" id="ARBA00022679"/>
    </source>
</evidence>
<comment type="similarity">
    <text evidence="3">Belongs to the protein kinase superfamily. CAMK Ser/Thr protein kinase family.</text>
</comment>
<evidence type="ECO:0000259" key="22">
    <source>
        <dbReference type="PROSITE" id="PS50011"/>
    </source>
</evidence>
<evidence type="ECO:0000256" key="20">
    <source>
        <dbReference type="PROSITE-ProRule" id="PRU10141"/>
    </source>
</evidence>
<evidence type="ECO:0000256" key="18">
    <source>
        <dbReference type="ARBA" id="ARBA00074971"/>
    </source>
</evidence>
<evidence type="ECO:0000256" key="12">
    <source>
        <dbReference type="ARBA" id="ARBA00022840"/>
    </source>
</evidence>
<keyword evidence="8" id="KW-0808">Transferase</keyword>
<name>A0A8B6F7H3_MYTGA</name>
<dbReference type="InterPro" id="IPR000719">
    <property type="entry name" value="Prot_kinase_dom"/>
</dbReference>
<evidence type="ECO:0000256" key="1">
    <source>
        <dbReference type="ARBA" id="ARBA00001946"/>
    </source>
</evidence>